<accession>A0A1I8EBG8</accession>
<evidence type="ECO:0000313" key="1">
    <source>
        <dbReference type="WBParaSite" id="maker-PairedContig_1272-snap-gene-0.6-mRNA-1"/>
    </source>
</evidence>
<dbReference type="WBParaSite" id="maker-PairedContig_1272-snap-gene-0.6-mRNA-1">
    <property type="protein sequence ID" value="maker-PairedContig_1272-snap-gene-0.6-mRNA-1"/>
    <property type="gene ID" value="maker-PairedContig_1272-snap-gene-0.6"/>
</dbReference>
<proteinExistence type="predicted"/>
<name>A0A1I8EBG8_WUCBA</name>
<reference evidence="1" key="1">
    <citation type="submission" date="2016-11" db="UniProtKB">
        <authorList>
            <consortium name="WormBaseParasite"/>
        </authorList>
    </citation>
    <scope>IDENTIFICATION</scope>
    <source>
        <strain evidence="1">pt0022</strain>
    </source>
</reference>
<organism evidence="1">
    <name type="scientific">Wuchereria bancrofti</name>
    <dbReference type="NCBI Taxonomy" id="6293"/>
    <lineage>
        <taxon>Eukaryota</taxon>
        <taxon>Metazoa</taxon>
        <taxon>Ecdysozoa</taxon>
        <taxon>Nematoda</taxon>
        <taxon>Chromadorea</taxon>
        <taxon>Rhabditida</taxon>
        <taxon>Spirurina</taxon>
        <taxon>Spiruromorpha</taxon>
        <taxon>Filarioidea</taxon>
        <taxon>Onchocercidae</taxon>
        <taxon>Wuchereria</taxon>
    </lineage>
</organism>
<protein>
    <submittedName>
        <fullName evidence="1">Uncharacterized protein</fullName>
    </submittedName>
</protein>
<dbReference type="AlphaFoldDB" id="A0A1I8EBG8"/>
<sequence length="82" mass="9340">DPSDCLFIATGSVKTKPVKSDCEIQLGICFIAAYYPLKLTPEQKKNAIMLMDFLEKRISHYAEDLRQDLAKHPPAVEDRFLL</sequence>
<dbReference type="STRING" id="6293.A0A1I8EBG8"/>